<dbReference type="EMBL" id="OU015568">
    <property type="protein sequence ID" value="CAG5090570.1"/>
    <property type="molecule type" value="Genomic_DNA"/>
</dbReference>
<keyword evidence="4" id="KW-0547">Nucleotide-binding</keyword>
<dbReference type="Gene3D" id="3.30.420.40">
    <property type="match status" value="2"/>
</dbReference>
<organism evidence="7 8">
    <name type="scientific">Oikopleura dioica</name>
    <name type="common">Tunicate</name>
    <dbReference type="NCBI Taxonomy" id="34765"/>
    <lineage>
        <taxon>Eukaryota</taxon>
        <taxon>Metazoa</taxon>
        <taxon>Chordata</taxon>
        <taxon>Tunicata</taxon>
        <taxon>Appendicularia</taxon>
        <taxon>Copelata</taxon>
        <taxon>Oikopleuridae</taxon>
        <taxon>Oikopleura</taxon>
    </lineage>
</organism>
<evidence type="ECO:0000313" key="8">
    <source>
        <dbReference type="Proteomes" id="UP001158576"/>
    </source>
</evidence>
<dbReference type="CDD" id="cd07776">
    <property type="entry name" value="ASKHA_NBD_FGGY_SpXK-like"/>
    <property type="match status" value="1"/>
</dbReference>
<keyword evidence="4" id="KW-0119">Carbohydrate metabolism</keyword>
<evidence type="ECO:0000256" key="3">
    <source>
        <dbReference type="ARBA" id="ARBA00022777"/>
    </source>
</evidence>
<dbReference type="InterPro" id="IPR018484">
    <property type="entry name" value="FGGY_N"/>
</dbReference>
<dbReference type="InterPro" id="IPR042024">
    <property type="entry name" value="D-XK_euk"/>
</dbReference>
<sequence>MDSSTSEYCKKMESAYGGKMQLAAATGSSAYERFTIHQISKFAEENPDDYKNTERISLISSFAVSLFLGDYAPIDFSDGSGMNFLRINSGNINKTDAKSYWCGVNAISMSFDSVCEKLARPVPSDTICGKIHSYWTKRYGIPENCQIVAATGDNPSSLAGLRLTPGDLCLSLGTSDTVMLSLDSAVPQPEGHIFINPLEKKKFMGLLCYKNGSLAREEIKNKYNLSWEEFGKILLEENSQDRKIIQLNFPLPEITPSNKQGKWLYEIDAAGVLKTFDGELTMREDIVSFVTGQILAKRCHVEKFGFKSTKRLIVTGGASKNRELVQIISDIFQADIFHQPETEHSAAVGAAYRAYHSTRNPPQSYEEATAKIGELEKLASPINSKAEYYNSLVKLYAKAEELSV</sequence>
<evidence type="ECO:0000256" key="4">
    <source>
        <dbReference type="RuleBase" id="RU367058"/>
    </source>
</evidence>
<evidence type="ECO:0000256" key="2">
    <source>
        <dbReference type="ARBA" id="ARBA00022679"/>
    </source>
</evidence>
<dbReference type="InterPro" id="IPR018485">
    <property type="entry name" value="FGGY_C"/>
</dbReference>
<protein>
    <recommendedName>
        <fullName evidence="4">Xylulose kinase</fullName>
        <ecNumber evidence="4">2.7.1.17</ecNumber>
    </recommendedName>
</protein>
<keyword evidence="3 4" id="KW-0418">Kinase</keyword>
<keyword evidence="4" id="KW-0859">Xylose metabolism</keyword>
<dbReference type="Proteomes" id="UP001158576">
    <property type="component" value="Chromosome PAR"/>
</dbReference>
<name>A0ABN7S8L7_OIKDI</name>
<accession>A0ABN7S8L7</accession>
<feature type="domain" description="Carbohydrate kinase FGGY C-terminal" evidence="6">
    <location>
        <begin position="170"/>
        <end position="356"/>
    </location>
</feature>
<keyword evidence="8" id="KW-1185">Reference proteome</keyword>
<dbReference type="InterPro" id="IPR043129">
    <property type="entry name" value="ATPase_NBD"/>
</dbReference>
<proteinExistence type="inferred from homology"/>
<evidence type="ECO:0000259" key="6">
    <source>
        <dbReference type="Pfam" id="PF02782"/>
    </source>
</evidence>
<reference evidence="7 8" key="1">
    <citation type="submission" date="2021-04" db="EMBL/GenBank/DDBJ databases">
        <authorList>
            <person name="Bliznina A."/>
        </authorList>
    </citation>
    <scope>NUCLEOTIDE SEQUENCE [LARGE SCALE GENOMIC DNA]</scope>
</reference>
<dbReference type="Pfam" id="PF02782">
    <property type="entry name" value="FGGY_C"/>
    <property type="match status" value="1"/>
</dbReference>
<gene>
    <name evidence="7" type="ORF">OKIOD_LOCUS4209</name>
</gene>
<comment type="catalytic activity">
    <reaction evidence="4">
        <text>D-xylulose + ATP = D-xylulose 5-phosphate + ADP + H(+)</text>
        <dbReference type="Rhea" id="RHEA:10964"/>
        <dbReference type="ChEBI" id="CHEBI:15378"/>
        <dbReference type="ChEBI" id="CHEBI:17140"/>
        <dbReference type="ChEBI" id="CHEBI:30616"/>
        <dbReference type="ChEBI" id="CHEBI:57737"/>
        <dbReference type="ChEBI" id="CHEBI:456216"/>
        <dbReference type="EC" id="2.7.1.17"/>
    </reaction>
</comment>
<keyword evidence="2 4" id="KW-0808">Transferase</keyword>
<feature type="domain" description="Carbohydrate kinase FGGY N-terminal" evidence="5">
    <location>
        <begin position="2"/>
        <end position="160"/>
    </location>
</feature>
<comment type="function">
    <text evidence="4">Phosphorylates D-xylulose to produce D-xylulose 5-phosphate, a molecule that may play an important role in the regulation of glucose metabolism and lipogenesis.</text>
</comment>
<dbReference type="PANTHER" id="PTHR10196:SF57">
    <property type="entry name" value="XYLULOSE KINASE"/>
    <property type="match status" value="1"/>
</dbReference>
<evidence type="ECO:0000313" key="7">
    <source>
        <dbReference type="EMBL" id="CAG5090570.1"/>
    </source>
</evidence>
<evidence type="ECO:0000259" key="5">
    <source>
        <dbReference type="Pfam" id="PF00370"/>
    </source>
</evidence>
<dbReference type="Pfam" id="PF00370">
    <property type="entry name" value="FGGY_N"/>
    <property type="match status" value="1"/>
</dbReference>
<dbReference type="EC" id="2.7.1.17" evidence="4"/>
<dbReference type="PANTHER" id="PTHR10196">
    <property type="entry name" value="SUGAR KINASE"/>
    <property type="match status" value="1"/>
</dbReference>
<keyword evidence="4" id="KW-0067">ATP-binding</keyword>
<evidence type="ECO:0000256" key="1">
    <source>
        <dbReference type="ARBA" id="ARBA00009156"/>
    </source>
</evidence>
<dbReference type="SUPFAM" id="SSF53067">
    <property type="entry name" value="Actin-like ATPase domain"/>
    <property type="match status" value="2"/>
</dbReference>
<comment type="similarity">
    <text evidence="1 4">Belongs to the FGGY kinase family.</text>
</comment>